<name>A0A6B8WAY1_9CORY</name>
<dbReference type="SUPFAM" id="SSF56752">
    <property type="entry name" value="D-aminoacid aminotransferase-like PLP-dependent enzymes"/>
    <property type="match status" value="1"/>
</dbReference>
<dbReference type="EMBL" id="CP046455">
    <property type="protein sequence ID" value="QGU07996.1"/>
    <property type="molecule type" value="Genomic_DNA"/>
</dbReference>
<sequence>MSELLAADSFTVRDLGQGPVVRGLSLHLERFRRACLAQGHQVEPTHLRSLLSSEDLSGTSPRLELNKVGVSLRRRPARPETDTATLSASGAADTRVLPKIKGPDIPLLQELLAEVAEDERILLDEEGKVVECCFSTPIRFLPGSLIEDVPWIAEFPQHPRQLESVTAQLVRRALLWLGVAVVESAPLTHQQLQEGHVWLLNATHVRRVVSPSRQPDFWPTELLELQQLVTEWLDTKAEPLPR</sequence>
<dbReference type="KEGG" id="cok:COCCU_10385"/>
<evidence type="ECO:0000313" key="2">
    <source>
        <dbReference type="Proteomes" id="UP000424462"/>
    </source>
</evidence>
<organism evidence="1 2">
    <name type="scientific">Corynebacterium occultum</name>
    <dbReference type="NCBI Taxonomy" id="2675219"/>
    <lineage>
        <taxon>Bacteria</taxon>
        <taxon>Bacillati</taxon>
        <taxon>Actinomycetota</taxon>
        <taxon>Actinomycetes</taxon>
        <taxon>Mycobacteriales</taxon>
        <taxon>Corynebacteriaceae</taxon>
        <taxon>Corynebacterium</taxon>
    </lineage>
</organism>
<dbReference type="AlphaFoldDB" id="A0A6B8WAY1"/>
<reference evidence="1 2" key="1">
    <citation type="submission" date="2019-11" db="EMBL/GenBank/DDBJ databases">
        <title>Complete genome sequence of Corynebacterium kalinowskii 1959, a novel Corynebacterium species isolated from soil of a small paddock in Vilsendorf, Germany.</title>
        <authorList>
            <person name="Schaffert L."/>
            <person name="Ruwe M."/>
            <person name="Milse J."/>
            <person name="Hanuschka K."/>
            <person name="Ortseifen V."/>
            <person name="Droste J."/>
            <person name="Brandt D."/>
            <person name="Schlueter L."/>
            <person name="Kutter Y."/>
            <person name="Vinke S."/>
            <person name="Viehoefer P."/>
            <person name="Jacob L."/>
            <person name="Luebke N.-C."/>
            <person name="Schulte-Berndt E."/>
            <person name="Hain C."/>
            <person name="Linder M."/>
            <person name="Schmidt P."/>
            <person name="Wollenschlaeger L."/>
            <person name="Luttermann T."/>
            <person name="Thieme E."/>
            <person name="Hassa J."/>
            <person name="Haak M."/>
            <person name="Wittchen M."/>
            <person name="Mentz A."/>
            <person name="Persicke M."/>
            <person name="Busche T."/>
            <person name="Ruckert C."/>
        </authorList>
    </citation>
    <scope>NUCLEOTIDE SEQUENCE [LARGE SCALE GENOMIC DNA]</scope>
    <source>
        <strain evidence="1 2">2039</strain>
    </source>
</reference>
<dbReference type="Proteomes" id="UP000424462">
    <property type="component" value="Chromosome"/>
</dbReference>
<dbReference type="GO" id="GO:0003824">
    <property type="term" value="F:catalytic activity"/>
    <property type="evidence" value="ECO:0007669"/>
    <property type="project" value="InterPro"/>
</dbReference>
<protein>
    <submittedName>
        <fullName evidence="1">Uncharacterized protein</fullName>
    </submittedName>
</protein>
<gene>
    <name evidence="1" type="ORF">COCCU_10385</name>
</gene>
<evidence type="ECO:0000313" key="1">
    <source>
        <dbReference type="EMBL" id="QGU07996.1"/>
    </source>
</evidence>
<accession>A0A6B8WAY1</accession>
<proteinExistence type="predicted"/>
<dbReference type="InterPro" id="IPR036038">
    <property type="entry name" value="Aminotransferase-like"/>
</dbReference>
<keyword evidence="2" id="KW-1185">Reference proteome</keyword>
<dbReference type="RefSeq" id="WP_156231425.1">
    <property type="nucleotide sequence ID" value="NZ_CP046455.1"/>
</dbReference>